<comment type="caution">
    <text evidence="1">The sequence shown here is derived from an EMBL/GenBank/DDBJ whole genome shotgun (WGS) entry which is preliminary data.</text>
</comment>
<dbReference type="AlphaFoldDB" id="A0A838XYT2"/>
<dbReference type="EMBL" id="JACERN010000014">
    <property type="protein sequence ID" value="MBA4707546.1"/>
    <property type="molecule type" value="Genomic_DNA"/>
</dbReference>
<dbReference type="RefSeq" id="WP_181834824.1">
    <property type="nucleotide sequence ID" value="NZ_JACERN010000014.1"/>
</dbReference>
<name>A0A838XYT2_9NEIS</name>
<accession>A0A838XYT2</accession>
<dbReference type="Proteomes" id="UP000545606">
    <property type="component" value="Unassembled WGS sequence"/>
</dbReference>
<evidence type="ECO:0000313" key="1">
    <source>
        <dbReference type="EMBL" id="MBA4707546.1"/>
    </source>
</evidence>
<evidence type="ECO:0000313" key="2">
    <source>
        <dbReference type="Proteomes" id="UP000545606"/>
    </source>
</evidence>
<reference evidence="1 2" key="1">
    <citation type="submission" date="2020-07" db="EMBL/GenBank/DDBJ databases">
        <title>Draft genome sequence of violacein-producing bacteria and related species.</title>
        <authorList>
            <person name="Wilson H.S."/>
            <person name="De Leon M.E."/>
        </authorList>
    </citation>
    <scope>NUCLEOTIDE SEQUENCE [LARGE SCALE GENOMIC DNA]</scope>
    <source>
        <strain evidence="1 2">HSC-21Su07</strain>
    </source>
</reference>
<protein>
    <submittedName>
        <fullName evidence="1">Uncharacterized protein</fullName>
    </submittedName>
</protein>
<sequence length="67" mass="7801">MRSLNRPASCIYTAERLSSLLNDAETKADSDWDRSFIQSMQSRFNQYGMGMHISTLQRHHLERIANI</sequence>
<organism evidence="1 2">
    <name type="scientific">Aquitalea aquatica</name>
    <dbReference type="NCBI Taxonomy" id="3044273"/>
    <lineage>
        <taxon>Bacteria</taxon>
        <taxon>Pseudomonadati</taxon>
        <taxon>Pseudomonadota</taxon>
        <taxon>Betaproteobacteria</taxon>
        <taxon>Neisseriales</taxon>
        <taxon>Chromobacteriaceae</taxon>
        <taxon>Aquitalea</taxon>
    </lineage>
</organism>
<keyword evidence="2" id="KW-1185">Reference proteome</keyword>
<proteinExistence type="predicted"/>
<gene>
    <name evidence="1" type="ORF">H2Z84_03950</name>
</gene>